<organism evidence="4 5">
    <name type="scientific">Streptomyces boetiae</name>
    <dbReference type="NCBI Taxonomy" id="3075541"/>
    <lineage>
        <taxon>Bacteria</taxon>
        <taxon>Bacillati</taxon>
        <taxon>Actinomycetota</taxon>
        <taxon>Actinomycetes</taxon>
        <taxon>Kitasatosporales</taxon>
        <taxon>Streptomycetaceae</taxon>
        <taxon>Streptomyces</taxon>
    </lineage>
</organism>
<keyword evidence="2" id="KW-0067">ATP-binding</keyword>
<accession>A0ABU2L5F2</accession>
<dbReference type="InterPro" id="IPR016032">
    <property type="entry name" value="Sig_transdc_resp-reg_C-effctor"/>
</dbReference>
<dbReference type="EMBL" id="JAVREN010000008">
    <property type="protein sequence ID" value="MDT0306799.1"/>
    <property type="molecule type" value="Genomic_DNA"/>
</dbReference>
<dbReference type="InterPro" id="IPR041664">
    <property type="entry name" value="AAA_16"/>
</dbReference>
<dbReference type="Pfam" id="PF00196">
    <property type="entry name" value="GerE"/>
    <property type="match status" value="1"/>
</dbReference>
<reference evidence="5" key="1">
    <citation type="submission" date="2023-07" db="EMBL/GenBank/DDBJ databases">
        <title>30 novel species of actinomycetes from the DSMZ collection.</title>
        <authorList>
            <person name="Nouioui I."/>
        </authorList>
    </citation>
    <scope>NUCLEOTIDE SEQUENCE [LARGE SCALE GENOMIC DNA]</scope>
    <source>
        <strain evidence="5">DSM 44917</strain>
    </source>
</reference>
<protein>
    <submittedName>
        <fullName evidence="4">AAA family ATPase</fullName>
    </submittedName>
</protein>
<sequence length="1016" mass="109016">MSVAYAMLRGMQNRTVSPVFVGRAAERAALDEALAQAGTGRPQAVLVGGEAGVGKTRLLEEFLGRAAAGGAVTALGACVEVGADGLPFAPVSTVLRSLHRQLGEELTHAAAGFGGELARLLPELGTPDAALRPARDVEVRGRLFEMTLRLLETLAQDRLLVLVIEDLHWSDTSTRELLAYLLRTLQHGRILLLTSYRSDDIHRRHPLRPFLAELDRLRTVRRHQLARFTREEVRDQLAGIRGSKPPEELLEQVYRRSDGNAFFVEELASLSGGCRPGMISDSVRDLLLVRVEALPETAQPVVRIAAEGGSKVEYGLLRAVAGLDEDRLIEALRAAVGAGILRAGEDGGYRFRHALVREAVDDDLLPGERSRISRRYAEALEADPSLVPADELSARLATYWYRAHDPAKALPAVLAAASGARCRHAYAEQLKLLERALELWDSAPAQVKRGLRIAEDAESYPLCACSDDALSFLDMLAEMTLAARYAGEPERGLSVISRALRALEGLGHPLRAAWFWTERSRLVRNLGRGDGWQELATAQELLRGFPPSPVHARVLTEAALWGAVFSPGPGSLAIADRAIELAREVGDDIVELAGLLSRGGLLIETGRGEDGLAVLRAVAARVVQEGLVGVCTRSHVNLQSLLESMGRSEESLKVAEEGLALSVRYGLRDTQAWIQGNRSDALYSLGRWPEAEEAAQEAKRRAQTPVTRALGAQRLARLALARGDLDAAEAEIAAMAEHHPVYRGLAPQYAHPLAEFRLTLAAARGRVLDARRVLAETADAGLETGSACYTWPLVYAAARAESGALGVPAAAPGRAEAIARVRAYAETLRRCYPVWAAYGALTEAELRRAEGTARAGDWAAAAVAFEGLDRPLEPALVRVRWAEAVLADGDRDRAAELLTEAHTAATALGAAGLAEEARRLAQRARLPLAPGGAARAGDGGPPESFGLTRRELDVLSLVAAGRSNRQIAQELFISPKTASVHVSNILAKLEVSGRGEAAALAHRLGIVGAARAQAPA</sequence>
<dbReference type="Gene3D" id="3.40.50.300">
    <property type="entry name" value="P-loop containing nucleotide triphosphate hydrolases"/>
    <property type="match status" value="1"/>
</dbReference>
<evidence type="ECO:0000256" key="2">
    <source>
        <dbReference type="ARBA" id="ARBA00022840"/>
    </source>
</evidence>
<feature type="domain" description="HTH luxR-type" evidence="3">
    <location>
        <begin position="938"/>
        <end position="1005"/>
    </location>
</feature>
<dbReference type="PROSITE" id="PS50043">
    <property type="entry name" value="HTH_LUXR_2"/>
    <property type="match status" value="1"/>
</dbReference>
<dbReference type="InterPro" id="IPR011990">
    <property type="entry name" value="TPR-like_helical_dom_sf"/>
</dbReference>
<evidence type="ECO:0000259" key="3">
    <source>
        <dbReference type="PROSITE" id="PS50043"/>
    </source>
</evidence>
<dbReference type="PANTHER" id="PTHR16305">
    <property type="entry name" value="TESTICULAR SOLUBLE ADENYLYL CYCLASE"/>
    <property type="match status" value="1"/>
</dbReference>
<dbReference type="RefSeq" id="WP_311629738.1">
    <property type="nucleotide sequence ID" value="NZ_JAVREN010000008.1"/>
</dbReference>
<dbReference type="InterPro" id="IPR036388">
    <property type="entry name" value="WH-like_DNA-bd_sf"/>
</dbReference>
<dbReference type="SMART" id="SM00421">
    <property type="entry name" value="HTH_LUXR"/>
    <property type="match status" value="1"/>
</dbReference>
<dbReference type="Proteomes" id="UP001183388">
    <property type="component" value="Unassembled WGS sequence"/>
</dbReference>
<dbReference type="CDD" id="cd06170">
    <property type="entry name" value="LuxR_C_like"/>
    <property type="match status" value="1"/>
</dbReference>
<comment type="caution">
    <text evidence="4">The sequence shown here is derived from an EMBL/GenBank/DDBJ whole genome shotgun (WGS) entry which is preliminary data.</text>
</comment>
<evidence type="ECO:0000313" key="4">
    <source>
        <dbReference type="EMBL" id="MDT0306799.1"/>
    </source>
</evidence>
<dbReference type="Gene3D" id="1.10.10.10">
    <property type="entry name" value="Winged helix-like DNA-binding domain superfamily/Winged helix DNA-binding domain"/>
    <property type="match status" value="1"/>
</dbReference>
<keyword evidence="1" id="KW-0547">Nucleotide-binding</keyword>
<keyword evidence="5" id="KW-1185">Reference proteome</keyword>
<dbReference type="SUPFAM" id="SSF48452">
    <property type="entry name" value="TPR-like"/>
    <property type="match status" value="1"/>
</dbReference>
<dbReference type="Pfam" id="PF13191">
    <property type="entry name" value="AAA_16"/>
    <property type="match status" value="1"/>
</dbReference>
<evidence type="ECO:0000256" key="1">
    <source>
        <dbReference type="ARBA" id="ARBA00022741"/>
    </source>
</evidence>
<name>A0ABU2L5F2_9ACTN</name>
<proteinExistence type="predicted"/>
<dbReference type="PRINTS" id="PR00038">
    <property type="entry name" value="HTHLUXR"/>
</dbReference>
<dbReference type="PANTHER" id="PTHR16305:SF35">
    <property type="entry name" value="TRANSCRIPTIONAL ACTIVATOR DOMAIN"/>
    <property type="match status" value="1"/>
</dbReference>
<dbReference type="InterPro" id="IPR000792">
    <property type="entry name" value="Tscrpt_reg_LuxR_C"/>
</dbReference>
<dbReference type="Gene3D" id="1.25.40.10">
    <property type="entry name" value="Tetratricopeptide repeat domain"/>
    <property type="match status" value="1"/>
</dbReference>
<dbReference type="SUPFAM" id="SSF52540">
    <property type="entry name" value="P-loop containing nucleoside triphosphate hydrolases"/>
    <property type="match status" value="1"/>
</dbReference>
<dbReference type="InterPro" id="IPR027417">
    <property type="entry name" value="P-loop_NTPase"/>
</dbReference>
<gene>
    <name evidence="4" type="ORF">RM780_07460</name>
</gene>
<evidence type="ECO:0000313" key="5">
    <source>
        <dbReference type="Proteomes" id="UP001183388"/>
    </source>
</evidence>
<dbReference type="SUPFAM" id="SSF46894">
    <property type="entry name" value="C-terminal effector domain of the bipartite response regulators"/>
    <property type="match status" value="1"/>
</dbReference>